<comment type="caution">
    <text evidence="1">The sequence shown here is derived from an EMBL/GenBank/DDBJ whole genome shotgun (WGS) entry which is preliminary data.</text>
</comment>
<evidence type="ECO:0000313" key="2">
    <source>
        <dbReference type="Proteomes" id="UP001249851"/>
    </source>
</evidence>
<evidence type="ECO:0000313" key="1">
    <source>
        <dbReference type="EMBL" id="KAK2558562.1"/>
    </source>
</evidence>
<reference evidence="1" key="2">
    <citation type="journal article" date="2023" name="Science">
        <title>Genomic signatures of disease resistance in endangered staghorn corals.</title>
        <authorList>
            <person name="Vollmer S.V."/>
            <person name="Selwyn J.D."/>
            <person name="Despard B.A."/>
            <person name="Roesel C.L."/>
        </authorList>
    </citation>
    <scope>NUCLEOTIDE SEQUENCE</scope>
    <source>
        <strain evidence="1">K2</strain>
    </source>
</reference>
<protein>
    <submittedName>
        <fullName evidence="1">Uncharacterized protein</fullName>
    </submittedName>
</protein>
<gene>
    <name evidence="1" type="ORF">P5673_018737</name>
</gene>
<sequence length="89" mass="10041">MFFRKVMATICDERELACANLVDVLRVGKSVKGVSELLTFISKTDSLVRRDDAKDLLCTKLHRIRLASECTVSTESNQFSFKKEKGGRV</sequence>
<dbReference type="EMBL" id="JARQWQ010000043">
    <property type="protein sequence ID" value="KAK2558562.1"/>
    <property type="molecule type" value="Genomic_DNA"/>
</dbReference>
<dbReference type="Proteomes" id="UP001249851">
    <property type="component" value="Unassembled WGS sequence"/>
</dbReference>
<proteinExistence type="predicted"/>
<reference evidence="1" key="1">
    <citation type="journal article" date="2023" name="G3 (Bethesda)">
        <title>Whole genome assembly and annotation of the endangered Caribbean coral Acropora cervicornis.</title>
        <authorList>
            <person name="Selwyn J.D."/>
            <person name="Vollmer S.V."/>
        </authorList>
    </citation>
    <scope>NUCLEOTIDE SEQUENCE</scope>
    <source>
        <strain evidence="1">K2</strain>
    </source>
</reference>
<dbReference type="AlphaFoldDB" id="A0AAD9QC38"/>
<name>A0AAD9QC38_ACRCE</name>
<accession>A0AAD9QC38</accession>
<keyword evidence="2" id="KW-1185">Reference proteome</keyword>
<organism evidence="1 2">
    <name type="scientific">Acropora cervicornis</name>
    <name type="common">Staghorn coral</name>
    <dbReference type="NCBI Taxonomy" id="6130"/>
    <lineage>
        <taxon>Eukaryota</taxon>
        <taxon>Metazoa</taxon>
        <taxon>Cnidaria</taxon>
        <taxon>Anthozoa</taxon>
        <taxon>Hexacorallia</taxon>
        <taxon>Scleractinia</taxon>
        <taxon>Astrocoeniina</taxon>
        <taxon>Acroporidae</taxon>
        <taxon>Acropora</taxon>
    </lineage>
</organism>